<keyword evidence="2" id="KW-1133">Transmembrane helix</keyword>
<organism evidence="3 4">
    <name type="scientific">Thiohalomonas denitrificans</name>
    <dbReference type="NCBI Taxonomy" id="415747"/>
    <lineage>
        <taxon>Bacteria</taxon>
        <taxon>Pseudomonadati</taxon>
        <taxon>Pseudomonadota</taxon>
        <taxon>Gammaproteobacteria</taxon>
        <taxon>Thiohalomonadales</taxon>
        <taxon>Thiohalomonadaceae</taxon>
        <taxon>Thiohalomonas</taxon>
    </lineage>
</organism>
<evidence type="ECO:0008006" key="5">
    <source>
        <dbReference type="Google" id="ProtNLM"/>
    </source>
</evidence>
<accession>A0A1G5QVK8</accession>
<sequence>MTSDNQEPTPVKTISTWKIIGLVLLTVLLSVGVTLWLIFVVLFPGEFKPVTLDQQEERVLEQKLQRLDPARGSAREGRSPPSPEPYSEEGASREIALTEKELNALLARNTDLAHRLAIDLSDDLASAELLVPLDPDFPILGGRTLRVTAGMEMRYAQGRPVIILRGVSLWGVPVPNAWLGNLKNIDLVQEFGTSPGFWQSFADGVEEIEVVEGKLHIELKE</sequence>
<dbReference type="Proteomes" id="UP000199648">
    <property type="component" value="Unassembled WGS sequence"/>
</dbReference>
<evidence type="ECO:0000256" key="2">
    <source>
        <dbReference type="SAM" id="Phobius"/>
    </source>
</evidence>
<dbReference type="OrthoDB" id="597750at2"/>
<feature type="region of interest" description="Disordered" evidence="1">
    <location>
        <begin position="64"/>
        <end position="91"/>
    </location>
</feature>
<dbReference type="EMBL" id="FMWD01000010">
    <property type="protein sequence ID" value="SCZ65618.1"/>
    <property type="molecule type" value="Genomic_DNA"/>
</dbReference>
<protein>
    <recommendedName>
        <fullName evidence="5">Arginine N-succinyltransferase</fullName>
    </recommendedName>
</protein>
<dbReference type="AlphaFoldDB" id="A0A1G5QVK8"/>
<keyword evidence="4" id="KW-1185">Reference proteome</keyword>
<evidence type="ECO:0000256" key="1">
    <source>
        <dbReference type="SAM" id="MobiDB-lite"/>
    </source>
</evidence>
<evidence type="ECO:0000313" key="3">
    <source>
        <dbReference type="EMBL" id="SCZ65618.1"/>
    </source>
</evidence>
<keyword evidence="2" id="KW-0472">Membrane</keyword>
<evidence type="ECO:0000313" key="4">
    <source>
        <dbReference type="Proteomes" id="UP000199648"/>
    </source>
</evidence>
<keyword evidence="2" id="KW-0812">Transmembrane</keyword>
<feature type="compositionally biased region" description="Basic and acidic residues" evidence="1">
    <location>
        <begin position="64"/>
        <end position="78"/>
    </location>
</feature>
<name>A0A1G5QVK8_9GAMM</name>
<feature type="transmembrane region" description="Helical" evidence="2">
    <location>
        <begin position="20"/>
        <end position="43"/>
    </location>
</feature>
<proteinExistence type="predicted"/>
<reference evidence="3 4" key="1">
    <citation type="submission" date="2016-10" db="EMBL/GenBank/DDBJ databases">
        <authorList>
            <person name="de Groot N.N."/>
        </authorList>
    </citation>
    <scope>NUCLEOTIDE SEQUENCE [LARGE SCALE GENOMIC DNA]</scope>
    <source>
        <strain evidence="3 4">HLD2</strain>
    </source>
</reference>
<gene>
    <name evidence="3" type="ORF">SAMN03097708_02852</name>
</gene>
<dbReference type="RefSeq" id="WP_092998608.1">
    <property type="nucleotide sequence ID" value="NZ_FMWD01000010.1"/>
</dbReference>